<evidence type="ECO:0000259" key="7">
    <source>
        <dbReference type="Pfam" id="PF07219"/>
    </source>
</evidence>
<feature type="transmembrane region" description="Helical" evidence="6">
    <location>
        <begin position="41"/>
        <end position="66"/>
    </location>
</feature>
<organism evidence="8 9">
    <name type="scientific">Neorhizobium phenanthreniclasticum</name>
    <dbReference type="NCBI Taxonomy" id="3157917"/>
    <lineage>
        <taxon>Bacteria</taxon>
        <taxon>Pseudomonadati</taxon>
        <taxon>Pseudomonadota</taxon>
        <taxon>Alphaproteobacteria</taxon>
        <taxon>Hyphomicrobiales</taxon>
        <taxon>Rhizobiaceae</taxon>
        <taxon>Rhizobium/Agrobacterium group</taxon>
        <taxon>Neorhizobium</taxon>
    </lineage>
</organism>
<feature type="domain" description="HemY N-terminal" evidence="7">
    <location>
        <begin position="26"/>
        <end position="133"/>
    </location>
</feature>
<feature type="transmembrane region" description="Helical" evidence="6">
    <location>
        <begin position="87"/>
        <end position="103"/>
    </location>
</feature>
<keyword evidence="4 6" id="KW-0472">Membrane</keyword>
<dbReference type="EMBL" id="JBEAAL010000003">
    <property type="protein sequence ID" value="MEQ1404686.1"/>
    <property type="molecule type" value="Genomic_DNA"/>
</dbReference>
<protein>
    <submittedName>
        <fullName evidence="8">Heme biosynthesis protein HemY</fullName>
    </submittedName>
</protein>
<evidence type="ECO:0000256" key="6">
    <source>
        <dbReference type="SAM" id="Phobius"/>
    </source>
</evidence>
<comment type="subcellular location">
    <subcellularLocation>
        <location evidence="1">Membrane</location>
    </subcellularLocation>
</comment>
<evidence type="ECO:0000256" key="2">
    <source>
        <dbReference type="ARBA" id="ARBA00022692"/>
    </source>
</evidence>
<dbReference type="InterPro" id="IPR016982">
    <property type="entry name" value="Mms48"/>
</dbReference>
<name>A0ABV0LYL7_9HYPH</name>
<feature type="compositionally biased region" description="Basic and acidic residues" evidence="5">
    <location>
        <begin position="518"/>
        <end position="528"/>
    </location>
</feature>
<feature type="compositionally biased region" description="Low complexity" evidence="5">
    <location>
        <begin position="463"/>
        <end position="475"/>
    </location>
</feature>
<dbReference type="Proteomes" id="UP001496627">
    <property type="component" value="Unassembled WGS sequence"/>
</dbReference>
<keyword evidence="2 6" id="KW-0812">Transmembrane</keyword>
<gene>
    <name evidence="8" type="ORF">ABK249_07060</name>
</gene>
<feature type="region of interest" description="Disordered" evidence="5">
    <location>
        <begin position="459"/>
        <end position="539"/>
    </location>
</feature>
<evidence type="ECO:0000256" key="5">
    <source>
        <dbReference type="SAM" id="MobiDB-lite"/>
    </source>
</evidence>
<evidence type="ECO:0000313" key="8">
    <source>
        <dbReference type="EMBL" id="MEQ1404686.1"/>
    </source>
</evidence>
<dbReference type="RefSeq" id="WP_227704363.1">
    <property type="nucleotide sequence ID" value="NZ_JBEAAL010000003.1"/>
</dbReference>
<evidence type="ECO:0000256" key="1">
    <source>
        <dbReference type="ARBA" id="ARBA00004370"/>
    </source>
</evidence>
<evidence type="ECO:0000256" key="4">
    <source>
        <dbReference type="ARBA" id="ARBA00023136"/>
    </source>
</evidence>
<dbReference type="Pfam" id="PF07219">
    <property type="entry name" value="HemY_N"/>
    <property type="match status" value="1"/>
</dbReference>
<keyword evidence="3 6" id="KW-1133">Transmembrane helix</keyword>
<dbReference type="InterPro" id="IPR010817">
    <property type="entry name" value="HemY_N"/>
</dbReference>
<sequence>MIRLLIFLVVVLALGWGFSWLADRPGLISITWQDHLIETSIMVAATMVVALVAAAMILWWIVGVIWTSPYSVRRYFRARKRDRGYQALSTGLIAAGAGNALLARKMSVRTRGLLRADQEPLIHLLEAQTALIEGKHDEARQKFEQMAEDPETRELGLRGLYMEARRLGANEAARQYAEKAVEHAPYLPWAAQATLESRSQAGRWEDAIRLLDQQRAASVIDKNQADRWKAVLLTAKADDRLEGDPKGARDDAMAALKLAKDLVPAAVIAAKAWLREDNVRKAATVLEGVWKLGPHPDIARAYVRARSGDSTTDRLKRAEKLEALRPNNVESLLAVAQAALDAHEFRKARAKAEAAARMDSREAAYLLLADIEEAETGDQGRVRHWMAQALRAPRDPAWVADGFVSEKWLPLSPVTGRLDAFEWKAPFGQLEGPIEEGSLAAEEAIASLPPVSAIRPETRVEQPSKPIIVPVSPSSEPAKPPQTEIAVAAKTPAPGNVTSKTGKSPESEEEPVPFFGRPPDDPGVKDPDAAQPPTRLRLF</sequence>
<accession>A0ABV0LYL7</accession>
<dbReference type="SUPFAM" id="SSF48452">
    <property type="entry name" value="TPR-like"/>
    <property type="match status" value="1"/>
</dbReference>
<dbReference type="PIRSF" id="PIRSF031802">
    <property type="entry name" value="UCP031802"/>
    <property type="match status" value="1"/>
</dbReference>
<comment type="caution">
    <text evidence="8">The sequence shown here is derived from an EMBL/GenBank/DDBJ whole genome shotgun (WGS) entry which is preliminary data.</text>
</comment>
<dbReference type="InterPro" id="IPR011990">
    <property type="entry name" value="TPR-like_helical_dom_sf"/>
</dbReference>
<evidence type="ECO:0000313" key="9">
    <source>
        <dbReference type="Proteomes" id="UP001496627"/>
    </source>
</evidence>
<proteinExistence type="predicted"/>
<reference evidence="8 9" key="1">
    <citation type="submission" date="2024-05" db="EMBL/GenBank/DDBJ databases">
        <title>Neorhizobium sp. Rsf11, a plant growth promoting and heavy metal resistant PAH-degrader.</title>
        <authorList>
            <person name="Golubev S.N."/>
            <person name="Muratova A.Y."/>
            <person name="Markelova M.I."/>
        </authorList>
    </citation>
    <scope>NUCLEOTIDE SEQUENCE [LARGE SCALE GENOMIC DNA]</scope>
    <source>
        <strain evidence="8 9">Rsf11</strain>
    </source>
</reference>
<evidence type="ECO:0000256" key="3">
    <source>
        <dbReference type="ARBA" id="ARBA00022989"/>
    </source>
</evidence>
<keyword evidence="9" id="KW-1185">Reference proteome</keyword>
<dbReference type="Gene3D" id="1.25.40.10">
    <property type="entry name" value="Tetratricopeptide repeat domain"/>
    <property type="match status" value="2"/>
</dbReference>